<dbReference type="InterPro" id="IPR005119">
    <property type="entry name" value="LysR_subst-bd"/>
</dbReference>
<evidence type="ECO:0000256" key="4">
    <source>
        <dbReference type="ARBA" id="ARBA00023163"/>
    </source>
</evidence>
<dbReference type="InterPro" id="IPR000847">
    <property type="entry name" value="LysR_HTH_N"/>
</dbReference>
<name>A0A3B0V7T5_9ZZZZ</name>
<dbReference type="GO" id="GO:0003700">
    <property type="term" value="F:DNA-binding transcription factor activity"/>
    <property type="evidence" value="ECO:0007669"/>
    <property type="project" value="InterPro"/>
</dbReference>
<dbReference type="Gene3D" id="3.40.190.10">
    <property type="entry name" value="Periplasmic binding protein-like II"/>
    <property type="match status" value="2"/>
</dbReference>
<dbReference type="Pfam" id="PF03466">
    <property type="entry name" value="LysR_substrate"/>
    <property type="match status" value="1"/>
</dbReference>
<evidence type="ECO:0000256" key="1">
    <source>
        <dbReference type="ARBA" id="ARBA00009437"/>
    </source>
</evidence>
<evidence type="ECO:0000259" key="5">
    <source>
        <dbReference type="PROSITE" id="PS50931"/>
    </source>
</evidence>
<reference evidence="6" key="1">
    <citation type="submission" date="2018-06" db="EMBL/GenBank/DDBJ databases">
        <authorList>
            <person name="Zhirakovskaya E."/>
        </authorList>
    </citation>
    <scope>NUCLEOTIDE SEQUENCE</scope>
</reference>
<dbReference type="GO" id="GO:0003677">
    <property type="term" value="F:DNA binding"/>
    <property type="evidence" value="ECO:0007669"/>
    <property type="project" value="UniProtKB-KW"/>
</dbReference>
<dbReference type="SUPFAM" id="SSF46785">
    <property type="entry name" value="Winged helix' DNA-binding domain"/>
    <property type="match status" value="1"/>
</dbReference>
<keyword evidence="4" id="KW-0804">Transcription</keyword>
<dbReference type="SUPFAM" id="SSF53850">
    <property type="entry name" value="Periplasmic binding protein-like II"/>
    <property type="match status" value="1"/>
</dbReference>
<dbReference type="PANTHER" id="PTHR30346:SF10">
    <property type="entry name" value="TRANSCRIPTIONAL REGULATOR OF OXIDATIVE STRESS OXYR"/>
    <property type="match status" value="1"/>
</dbReference>
<keyword evidence="2" id="KW-0805">Transcription regulation</keyword>
<feature type="domain" description="HTH lysR-type" evidence="5">
    <location>
        <begin position="4"/>
        <end position="61"/>
    </location>
</feature>
<dbReference type="InterPro" id="IPR036388">
    <property type="entry name" value="WH-like_DNA-bd_sf"/>
</dbReference>
<dbReference type="GO" id="GO:0032993">
    <property type="term" value="C:protein-DNA complex"/>
    <property type="evidence" value="ECO:0007669"/>
    <property type="project" value="TreeGrafter"/>
</dbReference>
<dbReference type="PROSITE" id="PS50931">
    <property type="entry name" value="HTH_LYSR"/>
    <property type="match status" value="1"/>
</dbReference>
<evidence type="ECO:0000256" key="3">
    <source>
        <dbReference type="ARBA" id="ARBA00023125"/>
    </source>
</evidence>
<dbReference type="Gene3D" id="1.10.10.10">
    <property type="entry name" value="Winged helix-like DNA-binding domain superfamily/Winged helix DNA-binding domain"/>
    <property type="match status" value="1"/>
</dbReference>
<proteinExistence type="inferred from homology"/>
<comment type="similarity">
    <text evidence="1">Belongs to the LysR transcriptional regulatory family.</text>
</comment>
<protein>
    <submittedName>
        <fullName evidence="6">Hydrogen peroxide-inducible genes activator =&gt; OxyR</fullName>
    </submittedName>
</protein>
<sequence length="296" mass="33631">MHYPTIKQLRYFIALVEHNHFGKAAESCFVSQSAFSVAIKELESTLNGRLVDRTNKSVTVTNLGRETYAQAQVVMQELSLLVDISQGNKIPLSGKLSLGIIPTIAPFLLTKFIFKLQQKHPKLELYLHEDMTMKLYQKLMQGELDVILVALPYALKNIETLTLFKDKFHLVYNPKSKWVKKQGKTIIPDDESVLLLEDGHCMREHALSACKLKSYDKVSRYAASSVLTLIEMVKSDIGITFLPQMSLDSHLVKQSKIKIQGLAGDSYREIGLIWRKGSSRANEFRLLGDFIRVHHK</sequence>
<accession>A0A3B0V7T5</accession>
<dbReference type="PANTHER" id="PTHR30346">
    <property type="entry name" value="TRANSCRIPTIONAL DUAL REGULATOR HCAR-RELATED"/>
    <property type="match status" value="1"/>
</dbReference>
<dbReference type="Pfam" id="PF00126">
    <property type="entry name" value="HTH_1"/>
    <property type="match status" value="1"/>
</dbReference>
<evidence type="ECO:0000313" key="6">
    <source>
        <dbReference type="EMBL" id="VAW34127.1"/>
    </source>
</evidence>
<organism evidence="6">
    <name type="scientific">hydrothermal vent metagenome</name>
    <dbReference type="NCBI Taxonomy" id="652676"/>
    <lineage>
        <taxon>unclassified sequences</taxon>
        <taxon>metagenomes</taxon>
        <taxon>ecological metagenomes</taxon>
    </lineage>
</organism>
<keyword evidence="3" id="KW-0238">DNA-binding</keyword>
<dbReference type="FunFam" id="1.10.10.10:FF:000001">
    <property type="entry name" value="LysR family transcriptional regulator"/>
    <property type="match status" value="1"/>
</dbReference>
<gene>
    <name evidence="6" type="ORF">MNBD_GAMMA01-1417</name>
</gene>
<dbReference type="CDD" id="cd08411">
    <property type="entry name" value="PBP2_OxyR"/>
    <property type="match status" value="1"/>
</dbReference>
<dbReference type="EMBL" id="UOEW01000060">
    <property type="protein sequence ID" value="VAW34127.1"/>
    <property type="molecule type" value="Genomic_DNA"/>
</dbReference>
<dbReference type="AlphaFoldDB" id="A0A3B0V7T5"/>
<dbReference type="InterPro" id="IPR036390">
    <property type="entry name" value="WH_DNA-bd_sf"/>
</dbReference>
<evidence type="ECO:0000256" key="2">
    <source>
        <dbReference type="ARBA" id="ARBA00023015"/>
    </source>
</evidence>